<dbReference type="Pfam" id="PF12221">
    <property type="entry name" value="HflK_N"/>
    <property type="match status" value="1"/>
</dbReference>
<keyword evidence="10" id="KW-1185">Reference proteome</keyword>
<dbReference type="AlphaFoldDB" id="A0A2P1PT39"/>
<dbReference type="InterPro" id="IPR010201">
    <property type="entry name" value="HflK"/>
</dbReference>
<comment type="function">
    <text evidence="6">HflC and HflK could encode or regulate a protease.</text>
</comment>
<dbReference type="PRINTS" id="PR00721">
    <property type="entry name" value="STOMATIN"/>
</dbReference>
<reference evidence="9 10" key="2">
    <citation type="submission" date="2018-03" db="EMBL/GenBank/DDBJ databases">
        <authorList>
            <person name="Keele B.F."/>
        </authorList>
    </citation>
    <scope>NUCLEOTIDE SEQUENCE [LARGE SCALE GENOMIC DNA]</scope>
    <source>
        <strain evidence="9 10">D13</strain>
    </source>
</reference>
<evidence type="ECO:0000313" key="9">
    <source>
        <dbReference type="EMBL" id="AVP98015.1"/>
    </source>
</evidence>
<dbReference type="GO" id="GO:0016020">
    <property type="term" value="C:membrane"/>
    <property type="evidence" value="ECO:0007669"/>
    <property type="project" value="UniProtKB-SubCell"/>
</dbReference>
<dbReference type="InterPro" id="IPR050710">
    <property type="entry name" value="Band7/mec-2_domain"/>
</dbReference>
<comment type="subcellular location">
    <subcellularLocation>
        <location evidence="1">Membrane</location>
        <topology evidence="1">Single-pass membrane protein</topology>
    </subcellularLocation>
</comment>
<feature type="region of interest" description="Disordered" evidence="7">
    <location>
        <begin position="1"/>
        <end position="25"/>
    </location>
</feature>
<keyword evidence="5 6" id="KW-0472">Membrane</keyword>
<dbReference type="Pfam" id="PF01145">
    <property type="entry name" value="Band_7"/>
    <property type="match status" value="1"/>
</dbReference>
<dbReference type="Proteomes" id="UP000241074">
    <property type="component" value="Chromosome"/>
</dbReference>
<keyword evidence="4 6" id="KW-1133">Transmembrane helix</keyword>
<dbReference type="InterPro" id="IPR020980">
    <property type="entry name" value="Membrane_HflK_N"/>
</dbReference>
<dbReference type="CDD" id="cd03404">
    <property type="entry name" value="SPFH_HflK"/>
    <property type="match status" value="1"/>
</dbReference>
<dbReference type="PANTHER" id="PTHR43327">
    <property type="entry name" value="STOMATIN-LIKE PROTEIN 2, MITOCHONDRIAL"/>
    <property type="match status" value="1"/>
</dbReference>
<proteinExistence type="inferred from homology"/>
<evidence type="ECO:0000256" key="7">
    <source>
        <dbReference type="SAM" id="MobiDB-lite"/>
    </source>
</evidence>
<keyword evidence="9" id="KW-0645">Protease</keyword>
<dbReference type="SUPFAM" id="SSF117892">
    <property type="entry name" value="Band 7/SPFH domain"/>
    <property type="match status" value="1"/>
</dbReference>
<dbReference type="InterPro" id="IPR001972">
    <property type="entry name" value="Stomatin_HflK_fam"/>
</dbReference>
<evidence type="ECO:0000256" key="5">
    <source>
        <dbReference type="ARBA" id="ARBA00023136"/>
    </source>
</evidence>
<accession>A0A2P1PT39</accession>
<organism evidence="9 10">
    <name type="scientific">Ahniella affigens</name>
    <dbReference type="NCBI Taxonomy" id="2021234"/>
    <lineage>
        <taxon>Bacteria</taxon>
        <taxon>Pseudomonadati</taxon>
        <taxon>Pseudomonadota</taxon>
        <taxon>Gammaproteobacteria</taxon>
        <taxon>Lysobacterales</taxon>
        <taxon>Rhodanobacteraceae</taxon>
        <taxon>Ahniella</taxon>
    </lineage>
</organism>
<evidence type="ECO:0000259" key="8">
    <source>
        <dbReference type="SMART" id="SM00244"/>
    </source>
</evidence>
<evidence type="ECO:0000256" key="4">
    <source>
        <dbReference type="ARBA" id="ARBA00022989"/>
    </source>
</evidence>
<keyword evidence="3 6" id="KW-0812">Transmembrane</keyword>
<feature type="transmembrane region" description="Helical" evidence="6">
    <location>
        <begin position="58"/>
        <end position="81"/>
    </location>
</feature>
<dbReference type="RefSeq" id="WP_106891935.1">
    <property type="nucleotide sequence ID" value="NZ_CP027860.1"/>
</dbReference>
<keyword evidence="9" id="KW-0378">Hydrolase</keyword>
<feature type="region of interest" description="Disordered" evidence="7">
    <location>
        <begin position="352"/>
        <end position="384"/>
    </location>
</feature>
<comment type="similarity">
    <text evidence="2 6">Belongs to the band 7/mec-2 family. HflK subfamily.</text>
</comment>
<protein>
    <recommendedName>
        <fullName evidence="6">Protein HflK</fullName>
    </recommendedName>
</protein>
<feature type="domain" description="Band 7" evidence="8">
    <location>
        <begin position="76"/>
        <end position="239"/>
    </location>
</feature>
<dbReference type="GO" id="GO:0006508">
    <property type="term" value="P:proteolysis"/>
    <property type="evidence" value="ECO:0007669"/>
    <property type="project" value="UniProtKB-KW"/>
</dbReference>
<dbReference type="EMBL" id="CP027860">
    <property type="protein sequence ID" value="AVP98015.1"/>
    <property type="molecule type" value="Genomic_DNA"/>
</dbReference>
<dbReference type="KEGG" id="xba:C7S18_12735"/>
<dbReference type="GO" id="GO:0008233">
    <property type="term" value="F:peptidase activity"/>
    <property type="evidence" value="ECO:0007669"/>
    <property type="project" value="UniProtKB-KW"/>
</dbReference>
<dbReference type="Gene3D" id="3.30.479.30">
    <property type="entry name" value="Band 7 domain"/>
    <property type="match status" value="1"/>
</dbReference>
<evidence type="ECO:0000256" key="2">
    <source>
        <dbReference type="ARBA" id="ARBA00006971"/>
    </source>
</evidence>
<gene>
    <name evidence="9" type="primary">hflK</name>
    <name evidence="9" type="ORF">C7S18_12735</name>
</gene>
<dbReference type="InterPro" id="IPR036013">
    <property type="entry name" value="Band_7/SPFH_dom_sf"/>
</dbReference>
<dbReference type="SMART" id="SM00244">
    <property type="entry name" value="PHB"/>
    <property type="match status" value="1"/>
</dbReference>
<reference evidence="9 10" key="1">
    <citation type="submission" date="2018-03" db="EMBL/GenBank/DDBJ databases">
        <title>Ahniella affigens gen. nov., sp. nov., a gammaproteobacterium isolated from sandy soil near a stream.</title>
        <authorList>
            <person name="Ko Y."/>
            <person name="Kim J.-H."/>
        </authorList>
    </citation>
    <scope>NUCLEOTIDE SEQUENCE [LARGE SCALE GENOMIC DNA]</scope>
    <source>
        <strain evidence="9 10">D13</strain>
    </source>
</reference>
<name>A0A2P1PT39_9GAMM</name>
<evidence type="ECO:0000256" key="6">
    <source>
        <dbReference type="RuleBase" id="RU364113"/>
    </source>
</evidence>
<dbReference type="NCBIfam" id="TIGR01933">
    <property type="entry name" value="hflK"/>
    <property type="match status" value="1"/>
</dbReference>
<evidence type="ECO:0000256" key="3">
    <source>
        <dbReference type="ARBA" id="ARBA00022692"/>
    </source>
</evidence>
<evidence type="ECO:0000256" key="1">
    <source>
        <dbReference type="ARBA" id="ARBA00004167"/>
    </source>
</evidence>
<comment type="subunit">
    <text evidence="6">HflC and HflK may interact to form a multimeric complex.</text>
</comment>
<sequence>MAWNQPGNNNKKRDPWQDGDPPDLEEALKNMKDRLGRIFNGGGGGGSSSGRSNNGGTAFVVGSIVAIAVAIWLLTTTWVTIDESERGVVLRFGKFNRILEPGLGLKLPSPIETVTKVESLRVRSISEERRMLTSDENFVIVDYNVQYQATTPKDFLYNVRSPEETLQQVANSAVRQVVGGNTLDSVLSGERTKMAADAKEIMQGLLGQEGYATGMVVTEMNFQNVRPPDEVKKAFDDAIAAREDNQRIKNEAEAYRSKVEPEARGVAQRLRTEAEGYKTALIATATGEAKRFDLLVEQYQQAPQVTRKRLFLETMQEVLSKNPKVMVDVGGGNQVMYLPLDKLMRSSVVPNFVDPKRDTSQALPERTASPDLLDPLGANREPRQ</sequence>
<dbReference type="OrthoDB" id="9779595at2"/>
<dbReference type="PANTHER" id="PTHR43327:SF2">
    <property type="entry name" value="MODULATOR OF FTSH PROTEASE HFLK"/>
    <property type="match status" value="1"/>
</dbReference>
<dbReference type="InterPro" id="IPR001107">
    <property type="entry name" value="Band_7"/>
</dbReference>
<evidence type="ECO:0000313" key="10">
    <source>
        <dbReference type="Proteomes" id="UP000241074"/>
    </source>
</evidence>